<dbReference type="RefSeq" id="WP_253966841.1">
    <property type="nucleotide sequence ID" value="NZ_JAMFTH010000001.1"/>
</dbReference>
<evidence type="ECO:0000256" key="4">
    <source>
        <dbReference type="ARBA" id="ARBA00022679"/>
    </source>
</evidence>
<evidence type="ECO:0000313" key="6">
    <source>
        <dbReference type="Proteomes" id="UP001139319"/>
    </source>
</evidence>
<dbReference type="GO" id="GO:0016783">
    <property type="term" value="F:sulfurtransferase activity"/>
    <property type="evidence" value="ECO:0007669"/>
    <property type="project" value="InterPro"/>
</dbReference>
<dbReference type="GO" id="GO:1990228">
    <property type="term" value="C:sulfurtransferase complex"/>
    <property type="evidence" value="ECO:0007669"/>
    <property type="project" value="TreeGrafter"/>
</dbReference>
<keyword evidence="6" id="KW-1185">Reference proteome</keyword>
<accession>A0A9X2I2Z2</accession>
<keyword evidence="4 5" id="KW-0808">Transferase</keyword>
<reference evidence="5" key="1">
    <citation type="submission" date="2022-05" db="EMBL/GenBank/DDBJ databases">
        <authorList>
            <person name="Sun H.-N."/>
        </authorList>
    </citation>
    <scope>NUCLEOTIDE SEQUENCE</scope>
    <source>
        <strain evidence="5">HB14</strain>
    </source>
</reference>
<reference evidence="5" key="2">
    <citation type="submission" date="2023-01" db="EMBL/GenBank/DDBJ databases">
        <title>Gilvimarinus xylanilyticus HB14 isolated from Caulerpa lentillifera aquaculture base in Hainan, China.</title>
        <authorList>
            <person name="Zhang Y.-J."/>
        </authorList>
    </citation>
    <scope>NUCLEOTIDE SEQUENCE</scope>
    <source>
        <strain evidence="5">HB14</strain>
    </source>
</reference>
<evidence type="ECO:0000256" key="2">
    <source>
        <dbReference type="ARBA" id="ARBA00007067"/>
    </source>
</evidence>
<comment type="subcellular location">
    <subcellularLocation>
        <location evidence="1">Cytoplasm</location>
    </subcellularLocation>
</comment>
<comment type="caution">
    <text evidence="5">The sequence shown here is derived from an EMBL/GenBank/DDBJ whole genome shotgun (WGS) entry which is preliminary data.</text>
</comment>
<evidence type="ECO:0000256" key="3">
    <source>
        <dbReference type="ARBA" id="ARBA00022490"/>
    </source>
</evidence>
<organism evidence="5 6">
    <name type="scientific">Gilvimarinus xylanilyticus</name>
    <dbReference type="NCBI Taxonomy" id="2944139"/>
    <lineage>
        <taxon>Bacteria</taxon>
        <taxon>Pseudomonadati</taxon>
        <taxon>Pseudomonadota</taxon>
        <taxon>Gammaproteobacteria</taxon>
        <taxon>Cellvibrionales</taxon>
        <taxon>Cellvibrionaceae</taxon>
        <taxon>Gilvimarinus</taxon>
    </lineage>
</organism>
<dbReference type="Pfam" id="PF02635">
    <property type="entry name" value="DsrE"/>
    <property type="match status" value="1"/>
</dbReference>
<dbReference type="EMBL" id="JAMFTH010000001">
    <property type="protein sequence ID" value="MCP8898567.1"/>
    <property type="molecule type" value="Genomic_DNA"/>
</dbReference>
<dbReference type="Proteomes" id="UP001139319">
    <property type="component" value="Unassembled WGS sequence"/>
</dbReference>
<dbReference type="InterPro" id="IPR017463">
    <property type="entry name" value="Sulphur_relay_TusD/DsrE"/>
</dbReference>
<comment type="similarity">
    <text evidence="2">Belongs to the DsrE/TusD family.</text>
</comment>
<gene>
    <name evidence="5" type="primary">tusD</name>
    <name evidence="5" type="ORF">M6D89_04565</name>
</gene>
<dbReference type="Gene3D" id="3.40.1260.10">
    <property type="entry name" value="DsrEFH-like"/>
    <property type="match status" value="1"/>
</dbReference>
<evidence type="ECO:0000313" key="5">
    <source>
        <dbReference type="EMBL" id="MCP8898567.1"/>
    </source>
</evidence>
<dbReference type="InterPro" id="IPR027396">
    <property type="entry name" value="DsrEFH-like"/>
</dbReference>
<dbReference type="SUPFAM" id="SSF75169">
    <property type="entry name" value="DsrEFH-like"/>
    <property type="match status" value="1"/>
</dbReference>
<dbReference type="GO" id="GO:0002143">
    <property type="term" value="P:tRNA wobble position uridine thiolation"/>
    <property type="evidence" value="ECO:0007669"/>
    <property type="project" value="TreeGrafter"/>
</dbReference>
<dbReference type="FunFam" id="3.40.1260.10:FF:000001">
    <property type="entry name" value="Sulfurtransferase TusD"/>
    <property type="match status" value="1"/>
</dbReference>
<dbReference type="NCBIfam" id="TIGR03012">
    <property type="entry name" value="sulf_tusD_dsrE"/>
    <property type="match status" value="1"/>
</dbReference>
<protein>
    <submittedName>
        <fullName evidence="5">Sulfurtransferase complex subunit TusD</fullName>
        <ecNumber evidence="5">2.8.1.-</ecNumber>
    </submittedName>
</protein>
<name>A0A9X2I2Z2_9GAMM</name>
<dbReference type="AlphaFoldDB" id="A0A9X2I2Z2"/>
<proteinExistence type="inferred from homology"/>
<sequence length="130" mass="14321">MKFTLVILGAPYSSAASFSAWRFCRAALENNQQITRLFFYADGVHNTTALAAPPQDEIDLPAQWSTLIREHNLDAVVCIAAALRRGVLDEAERDRYRKQAANLGAEFSLSGLGQLIEATAHSDRTITFGH</sequence>
<evidence type="ECO:0000256" key="1">
    <source>
        <dbReference type="ARBA" id="ARBA00004496"/>
    </source>
</evidence>
<dbReference type="NCBIfam" id="NF001237">
    <property type="entry name" value="PRK00207.1"/>
    <property type="match status" value="1"/>
</dbReference>
<keyword evidence="3" id="KW-0963">Cytoplasm</keyword>
<dbReference type="InterPro" id="IPR003787">
    <property type="entry name" value="Sulphur_relay_DsrE/F-like"/>
</dbReference>
<dbReference type="EC" id="2.8.1.-" evidence="5"/>
<dbReference type="PANTHER" id="PTHR34874">
    <property type="entry name" value="PROTEIN YCHN"/>
    <property type="match status" value="1"/>
</dbReference>
<dbReference type="GO" id="GO:0097163">
    <property type="term" value="F:sulfur carrier activity"/>
    <property type="evidence" value="ECO:0007669"/>
    <property type="project" value="TreeGrafter"/>
</dbReference>
<dbReference type="PANTHER" id="PTHR34874:SF3">
    <property type="entry name" value="SULFURTRANSFERASE TUSD"/>
    <property type="match status" value="1"/>
</dbReference>